<feature type="region of interest" description="Disordered" evidence="8">
    <location>
        <begin position="1"/>
        <end position="54"/>
    </location>
</feature>
<evidence type="ECO:0000256" key="1">
    <source>
        <dbReference type="ARBA" id="ARBA00004771"/>
    </source>
</evidence>
<evidence type="ECO:0000313" key="12">
    <source>
        <dbReference type="Proteomes" id="UP001176517"/>
    </source>
</evidence>
<feature type="region of interest" description="Disordered" evidence="8">
    <location>
        <begin position="132"/>
        <end position="197"/>
    </location>
</feature>
<evidence type="ECO:0000313" key="11">
    <source>
        <dbReference type="EMBL" id="KAK0544975.1"/>
    </source>
</evidence>
<feature type="domain" description="O-acyltransferase WSD1 C-terminal" evidence="10">
    <location>
        <begin position="641"/>
        <end position="727"/>
    </location>
</feature>
<dbReference type="Pfam" id="PF03007">
    <property type="entry name" value="WS_DGAT_cat"/>
    <property type="match status" value="1"/>
</dbReference>
<evidence type="ECO:0000259" key="10">
    <source>
        <dbReference type="Pfam" id="PF06974"/>
    </source>
</evidence>
<evidence type="ECO:0008006" key="13">
    <source>
        <dbReference type="Google" id="ProtNLM"/>
    </source>
</evidence>
<comment type="caution">
    <text evidence="11">The sequence shown here is derived from an EMBL/GenBank/DDBJ whole genome shotgun (WGS) entry which is preliminary data.</text>
</comment>
<dbReference type="PANTHER" id="PTHR31650">
    <property type="entry name" value="O-ACYLTRANSFERASE (WSD1-LIKE) FAMILY PROTEIN"/>
    <property type="match status" value="1"/>
</dbReference>
<dbReference type="Proteomes" id="UP001176517">
    <property type="component" value="Unassembled WGS sequence"/>
</dbReference>
<feature type="compositionally biased region" description="Polar residues" evidence="8">
    <location>
        <begin position="37"/>
        <end position="49"/>
    </location>
</feature>
<dbReference type="GO" id="GO:0047196">
    <property type="term" value="F:long-chain-alcohol O-fatty-acyltransferase activity"/>
    <property type="evidence" value="ECO:0007669"/>
    <property type="project" value="UniProtKB-EC"/>
</dbReference>
<comment type="catalytic activity">
    <reaction evidence="7">
        <text>an acyl-CoA + a 1,2-diacyl-sn-glycerol = a triacyl-sn-glycerol + CoA</text>
        <dbReference type="Rhea" id="RHEA:10868"/>
        <dbReference type="ChEBI" id="CHEBI:17815"/>
        <dbReference type="ChEBI" id="CHEBI:57287"/>
        <dbReference type="ChEBI" id="CHEBI:58342"/>
        <dbReference type="ChEBI" id="CHEBI:64615"/>
        <dbReference type="EC" id="2.3.1.20"/>
    </reaction>
</comment>
<evidence type="ECO:0000259" key="9">
    <source>
        <dbReference type="Pfam" id="PF03007"/>
    </source>
</evidence>
<comment type="pathway">
    <text evidence="2">Lipid metabolism.</text>
</comment>
<keyword evidence="3" id="KW-0808">Transferase</keyword>
<feature type="compositionally biased region" description="Basic residues" evidence="8">
    <location>
        <begin position="173"/>
        <end position="195"/>
    </location>
</feature>
<reference evidence="11" key="1">
    <citation type="journal article" date="2023" name="PhytoFront">
        <title>Draft Genome Resources of Seven Strains of Tilletia horrida, Causal Agent of Kernel Smut of Rice.</title>
        <authorList>
            <person name="Khanal S."/>
            <person name="Antony Babu S."/>
            <person name="Zhou X.G."/>
        </authorList>
    </citation>
    <scope>NUCLEOTIDE SEQUENCE</scope>
    <source>
        <strain evidence="11">TX6</strain>
    </source>
</reference>
<gene>
    <name evidence="11" type="ORF">OC846_005850</name>
</gene>
<evidence type="ECO:0000256" key="3">
    <source>
        <dbReference type="ARBA" id="ARBA00022679"/>
    </source>
</evidence>
<dbReference type="InterPro" id="IPR009721">
    <property type="entry name" value="O-acyltransferase_WSD1_C"/>
</dbReference>
<sequence length="744" mass="83425">MSTYTSPPYTPISAVPTPPGGAHHHHQHRRAYFPDGQSRSTSYAPSGAQTPAEFAVETPRTLLGQTVRNSLTKLEDRLSSLAADESSTSWAGDLARSLLSTGNWVRNAVEEEWELRANAVSGADQMWVLLSPPEFGPPHLSSASASWAPREGQEQEQEQEQEPENDDDGASKERRRRRRVVGHHPHHHRHRRQPRRGFAFVPTCTATYLFEREEDTDSEPRQDGESSISKSALREALQNQADTFPRYKSVLRNTGRRFHGAVFREQREFSVDNHIQYVRLPEGSGQDELEDFVASFIASPWDFSKPLWECAVVSNFLTDKGSVGDALIVRGHHSLADGQGFVFSQLLNTSFGPELRAKLADGQKLLRDARRGRAKPSKLHKALRPLDKYRHYTIVQLLMLFAFWYVWAITQVLELVGSFRQAVVTGSYFALTSWRQRYLSSEYSGPRTTEKEFSVTPQFPMSEVKSIQRAFSGVKPGSWLDRHVIGSARKNKIPYRHLTLNDVLCTVIADVMAEEAHNQEPSREASRGIWNLVKSATHHFLPSPIALFIPISIRPLQVTPTMENWSTGSIAYLPSPLRRDGFLHGQGEIEGLYEVLHRNSDALKVVKRGWIPALLFWSIQMTGQVPWLYPAQMWDFWPIRPLMRAIVELSLTSFQAVLTNVPGPPEAVELAGRKVAEWGAAPPQAGKNTLAIGVITYAGSVSVTFTADRVVGEPSEGVARRLADSFAQRWELYVQAAETVLGGE</sequence>
<dbReference type="GO" id="GO:0005886">
    <property type="term" value="C:plasma membrane"/>
    <property type="evidence" value="ECO:0007669"/>
    <property type="project" value="TreeGrafter"/>
</dbReference>
<evidence type="ECO:0000256" key="6">
    <source>
        <dbReference type="ARBA" id="ARBA00047604"/>
    </source>
</evidence>
<dbReference type="InterPro" id="IPR045034">
    <property type="entry name" value="O-acyltransferase_WSD1-like"/>
</dbReference>
<comment type="catalytic activity">
    <reaction evidence="6">
        <text>a long chain fatty alcohol + a fatty acyl-CoA = a long-chain alcohol wax ester + CoA</text>
        <dbReference type="Rhea" id="RHEA:38443"/>
        <dbReference type="ChEBI" id="CHEBI:17135"/>
        <dbReference type="ChEBI" id="CHEBI:57287"/>
        <dbReference type="ChEBI" id="CHEBI:77636"/>
        <dbReference type="ChEBI" id="CHEBI:235323"/>
        <dbReference type="EC" id="2.3.1.75"/>
    </reaction>
</comment>
<dbReference type="AlphaFoldDB" id="A0AAN6GMR7"/>
<evidence type="ECO:0000256" key="2">
    <source>
        <dbReference type="ARBA" id="ARBA00005189"/>
    </source>
</evidence>
<feature type="region of interest" description="Disordered" evidence="8">
    <location>
        <begin position="211"/>
        <end position="230"/>
    </location>
</feature>
<dbReference type="GO" id="GO:0004144">
    <property type="term" value="F:diacylglycerol O-acyltransferase activity"/>
    <property type="evidence" value="ECO:0007669"/>
    <property type="project" value="UniProtKB-EC"/>
</dbReference>
<evidence type="ECO:0000256" key="7">
    <source>
        <dbReference type="ARBA" id="ARBA00048109"/>
    </source>
</evidence>
<proteinExistence type="inferred from homology"/>
<comment type="pathway">
    <text evidence="1">Glycerolipid metabolism; triacylglycerol biosynthesis.</text>
</comment>
<evidence type="ECO:0000256" key="8">
    <source>
        <dbReference type="SAM" id="MobiDB-lite"/>
    </source>
</evidence>
<dbReference type="Pfam" id="PF06974">
    <property type="entry name" value="WS_DGAT_C"/>
    <property type="match status" value="1"/>
</dbReference>
<dbReference type="PANTHER" id="PTHR31650:SF1">
    <property type="entry name" value="WAX ESTER SYNTHASE_DIACYLGLYCEROL ACYLTRANSFERASE 4-RELATED"/>
    <property type="match status" value="1"/>
</dbReference>
<evidence type="ECO:0000256" key="5">
    <source>
        <dbReference type="ARBA" id="ARBA00024360"/>
    </source>
</evidence>
<feature type="compositionally biased region" description="Basic residues" evidence="8">
    <location>
        <begin position="22"/>
        <end position="31"/>
    </location>
</feature>
<organism evidence="11 12">
    <name type="scientific">Tilletia horrida</name>
    <dbReference type="NCBI Taxonomy" id="155126"/>
    <lineage>
        <taxon>Eukaryota</taxon>
        <taxon>Fungi</taxon>
        <taxon>Dikarya</taxon>
        <taxon>Basidiomycota</taxon>
        <taxon>Ustilaginomycotina</taxon>
        <taxon>Exobasidiomycetes</taxon>
        <taxon>Tilletiales</taxon>
        <taxon>Tilletiaceae</taxon>
        <taxon>Tilletia</taxon>
    </lineage>
</organism>
<accession>A0AAN6GMR7</accession>
<feature type="domain" description="O-acyltransferase WSD1-like N-terminal" evidence="9">
    <location>
        <begin position="220"/>
        <end position="359"/>
    </location>
</feature>
<keyword evidence="12" id="KW-1185">Reference proteome</keyword>
<name>A0AAN6GMR7_9BASI</name>
<keyword evidence="4" id="KW-0012">Acyltransferase</keyword>
<dbReference type="GO" id="GO:0019432">
    <property type="term" value="P:triglyceride biosynthetic process"/>
    <property type="evidence" value="ECO:0007669"/>
    <property type="project" value="TreeGrafter"/>
</dbReference>
<dbReference type="InterPro" id="IPR004255">
    <property type="entry name" value="O-acyltransferase_WSD1_N"/>
</dbReference>
<protein>
    <recommendedName>
        <fullName evidence="13">Diacylglycerol O-acyltransferase</fullName>
    </recommendedName>
</protein>
<comment type="similarity">
    <text evidence="5">In the N-terminal section; belongs to the long-chain O-acyltransferase family.</text>
</comment>
<feature type="compositionally biased region" description="Acidic residues" evidence="8">
    <location>
        <begin position="154"/>
        <end position="168"/>
    </location>
</feature>
<dbReference type="EMBL" id="JAPDMZ010000253">
    <property type="protein sequence ID" value="KAK0544975.1"/>
    <property type="molecule type" value="Genomic_DNA"/>
</dbReference>
<evidence type="ECO:0000256" key="4">
    <source>
        <dbReference type="ARBA" id="ARBA00023315"/>
    </source>
</evidence>